<dbReference type="InterPro" id="IPR005370">
    <property type="entry name" value="UPF0180"/>
</dbReference>
<reference evidence="1 2" key="1">
    <citation type="submission" date="2009-02" db="EMBL/GenBank/DDBJ databases">
        <title>Sequencing of the draft genome and assembly of Dethiobacter alkaliphilus AHT 1.</title>
        <authorList>
            <consortium name="US DOE Joint Genome Institute (JGI-PGF)"/>
            <person name="Lucas S."/>
            <person name="Copeland A."/>
            <person name="Lapidus A."/>
            <person name="Glavina del Rio T."/>
            <person name="Dalin E."/>
            <person name="Tice H."/>
            <person name="Bruce D."/>
            <person name="Goodwin L."/>
            <person name="Pitluck S."/>
            <person name="Larimer F."/>
            <person name="Land M.L."/>
            <person name="Hauser L."/>
            <person name="Muyzer G."/>
        </authorList>
    </citation>
    <scope>NUCLEOTIDE SEQUENCE [LARGE SCALE GENOMIC DNA]</scope>
    <source>
        <strain evidence="1 2">AHT 1</strain>
    </source>
</reference>
<evidence type="ECO:0008006" key="3">
    <source>
        <dbReference type="Google" id="ProtNLM"/>
    </source>
</evidence>
<accession>C0GI86</accession>
<dbReference type="AlphaFoldDB" id="C0GI86"/>
<sequence length="79" mass="8779">MERRIAVEEGLSPIREYLQQKGYKVVDMKSVAQADAAVISGGDKNFMNMQDAMTDAPVISAQGLTPEDVLKQLESKWLH</sequence>
<evidence type="ECO:0000313" key="1">
    <source>
        <dbReference type="EMBL" id="EEG76934.1"/>
    </source>
</evidence>
<dbReference type="Proteomes" id="UP000006443">
    <property type="component" value="Unassembled WGS sequence"/>
</dbReference>
<gene>
    <name evidence="1" type="ORF">DealDRAFT_2195</name>
</gene>
<evidence type="ECO:0000313" key="2">
    <source>
        <dbReference type="Proteomes" id="UP000006443"/>
    </source>
</evidence>
<dbReference type="RefSeq" id="WP_008517374.1">
    <property type="nucleotide sequence ID" value="NZ_ACJM01000011.1"/>
</dbReference>
<dbReference type="OrthoDB" id="1708042at2"/>
<proteinExistence type="predicted"/>
<keyword evidence="2" id="KW-1185">Reference proteome</keyword>
<dbReference type="EMBL" id="ACJM01000011">
    <property type="protein sequence ID" value="EEG76934.1"/>
    <property type="molecule type" value="Genomic_DNA"/>
</dbReference>
<comment type="caution">
    <text evidence="1">The sequence shown here is derived from an EMBL/GenBank/DDBJ whole genome shotgun (WGS) entry which is preliminary data.</text>
</comment>
<name>C0GI86_DETAL</name>
<dbReference type="eggNOG" id="ENOG50309CK">
    <property type="taxonomic scope" value="Bacteria"/>
</dbReference>
<dbReference type="STRING" id="555088.DealDRAFT_2195"/>
<organism evidence="1 2">
    <name type="scientific">Dethiobacter alkaliphilus AHT 1</name>
    <dbReference type="NCBI Taxonomy" id="555088"/>
    <lineage>
        <taxon>Bacteria</taxon>
        <taxon>Bacillati</taxon>
        <taxon>Bacillota</taxon>
        <taxon>Dethiobacteria</taxon>
        <taxon>Dethiobacterales</taxon>
        <taxon>Dethiobacteraceae</taxon>
        <taxon>Dethiobacter</taxon>
    </lineage>
</organism>
<dbReference type="Pfam" id="PF03698">
    <property type="entry name" value="UPF0180"/>
    <property type="match status" value="1"/>
</dbReference>
<protein>
    <recommendedName>
        <fullName evidence="3">YkuS family protein</fullName>
    </recommendedName>
</protein>